<feature type="transmembrane region" description="Helical" evidence="6">
    <location>
        <begin position="422"/>
        <end position="443"/>
    </location>
</feature>
<accession>A0AA88GQM8</accession>
<dbReference type="EMBL" id="PYSW02000023">
    <property type="protein sequence ID" value="KAG2382552.1"/>
    <property type="molecule type" value="Genomic_DNA"/>
</dbReference>
<dbReference type="InterPro" id="IPR023352">
    <property type="entry name" value="MAPEG-like_dom_sf"/>
</dbReference>
<evidence type="ECO:0000256" key="1">
    <source>
        <dbReference type="ARBA" id="ARBA00004370"/>
    </source>
</evidence>
<reference evidence="7 8" key="1">
    <citation type="journal article" date="2018" name="BMC Genomics">
        <title>The genome of Naegleria lovaniensis, the basis for a comparative approach to unravel pathogenicity factors of the human pathogenic amoeba N. fowleri.</title>
        <authorList>
            <person name="Liechti N."/>
            <person name="Schurch N."/>
            <person name="Bruggmann R."/>
            <person name="Wittwer M."/>
        </authorList>
    </citation>
    <scope>NUCLEOTIDE SEQUENCE [LARGE SCALE GENOMIC DNA]</scope>
    <source>
        <strain evidence="7 8">ATCC 30569</strain>
    </source>
</reference>
<dbReference type="SUPFAM" id="SSF161084">
    <property type="entry name" value="MAPEG domain-like"/>
    <property type="match status" value="1"/>
</dbReference>
<keyword evidence="2 6" id="KW-0812">Transmembrane</keyword>
<feature type="transmembrane region" description="Helical" evidence="6">
    <location>
        <begin position="301"/>
        <end position="321"/>
    </location>
</feature>
<protein>
    <submittedName>
        <fullName evidence="7">Uncharacterized protein</fullName>
    </submittedName>
</protein>
<dbReference type="InterPro" id="IPR001129">
    <property type="entry name" value="Membr-assoc_MAPEG"/>
</dbReference>
<keyword evidence="4 6" id="KW-0472">Membrane</keyword>
<dbReference type="GeneID" id="68097587"/>
<evidence type="ECO:0000256" key="6">
    <source>
        <dbReference type="SAM" id="Phobius"/>
    </source>
</evidence>
<sequence length="495" mass="56748">MSSPLVPHHESFDEENKPSNDILQPMTEENSHILTNKTEANHHSSHDNHQHPVNIHLIKTCAASDGTEVESETLNNNLNIQQYDTSVDTSMEGEMASSSSHFNTTTSASIEIHHANNEKINLFETELNFHSEAENGTNSIAVSTNQVAAEPKNNIESDKKEEEEEEEEEEEISTKPIPLNSKISHTKSEGHLDAFLLARRSPNRSTVTEPQTPTLLKQRIMQKYKQHIQQQSSFTTDTDTDDDLVLTSMSQNKYFRLFSLMIAKFFRIQSRVIAPSGGLPQNIETIRKQEKANRIILRDMLTMFISGFSVFGIFAIVWYNIYFNTDFLKTILEGRDSLVERFYFCIKCIFVSALIFPLIFVAIVRNRLFEEASNPLLTNLINKEHQLKLVILQRIFQNSIEQFLMHSMSCAMLSYYLPREDLRILVFATVTFLFCRLLFWIGYSIHHSLRALGIVTGAFFNILLLVLSCYYISTQDILPFIINDMLLPIFVIFSA</sequence>
<feature type="transmembrane region" description="Helical" evidence="6">
    <location>
        <begin position="477"/>
        <end position="494"/>
    </location>
</feature>
<keyword evidence="3 6" id="KW-1133">Transmembrane helix</keyword>
<feature type="region of interest" description="Disordered" evidence="5">
    <location>
        <begin position="1"/>
        <end position="23"/>
    </location>
</feature>
<evidence type="ECO:0000256" key="5">
    <source>
        <dbReference type="SAM" id="MobiDB-lite"/>
    </source>
</evidence>
<dbReference type="Gene3D" id="1.20.120.550">
    <property type="entry name" value="Membrane associated eicosanoid/glutathione metabolism-like domain"/>
    <property type="match status" value="1"/>
</dbReference>
<evidence type="ECO:0000313" key="8">
    <source>
        <dbReference type="Proteomes" id="UP000816034"/>
    </source>
</evidence>
<evidence type="ECO:0000256" key="4">
    <source>
        <dbReference type="ARBA" id="ARBA00023136"/>
    </source>
</evidence>
<evidence type="ECO:0000256" key="3">
    <source>
        <dbReference type="ARBA" id="ARBA00022989"/>
    </source>
</evidence>
<feature type="transmembrane region" description="Helical" evidence="6">
    <location>
        <begin position="341"/>
        <end position="364"/>
    </location>
</feature>
<proteinExistence type="predicted"/>
<comment type="subcellular location">
    <subcellularLocation>
        <location evidence="1">Membrane</location>
    </subcellularLocation>
</comment>
<dbReference type="GO" id="GO:0005765">
    <property type="term" value="C:lysosomal membrane"/>
    <property type="evidence" value="ECO:0007669"/>
    <property type="project" value="TreeGrafter"/>
</dbReference>
<comment type="caution">
    <text evidence="7">The sequence shown here is derived from an EMBL/GenBank/DDBJ whole genome shotgun (WGS) entry which is preliminary data.</text>
</comment>
<evidence type="ECO:0000313" key="7">
    <source>
        <dbReference type="EMBL" id="KAG2382552.1"/>
    </source>
</evidence>
<keyword evidence="8" id="KW-1185">Reference proteome</keyword>
<gene>
    <name evidence="7" type="ORF">C9374_005132</name>
</gene>
<feature type="transmembrane region" description="Helical" evidence="6">
    <location>
        <begin position="449"/>
        <end position="470"/>
    </location>
</feature>
<feature type="compositionally biased region" description="Basic and acidic residues" evidence="5">
    <location>
        <begin position="7"/>
        <end position="18"/>
    </location>
</feature>
<feature type="region of interest" description="Disordered" evidence="5">
    <location>
        <begin position="140"/>
        <end position="182"/>
    </location>
</feature>
<dbReference type="GO" id="GO:0032588">
    <property type="term" value="C:trans-Golgi network membrane"/>
    <property type="evidence" value="ECO:0007669"/>
    <property type="project" value="TreeGrafter"/>
</dbReference>
<dbReference type="PANTHER" id="PTHR31004:SF1">
    <property type="entry name" value="TRANSMEMBRANE PROTEIN 79"/>
    <property type="match status" value="1"/>
</dbReference>
<dbReference type="RefSeq" id="XP_044548231.1">
    <property type="nucleotide sequence ID" value="XM_044694849.1"/>
</dbReference>
<name>A0AA88GQM8_NAELO</name>
<dbReference type="Proteomes" id="UP000816034">
    <property type="component" value="Unassembled WGS sequence"/>
</dbReference>
<dbReference type="AlphaFoldDB" id="A0AA88GQM8"/>
<feature type="compositionally biased region" description="Acidic residues" evidence="5">
    <location>
        <begin position="161"/>
        <end position="171"/>
    </location>
</feature>
<organism evidence="7 8">
    <name type="scientific">Naegleria lovaniensis</name>
    <name type="common">Amoeba</name>
    <dbReference type="NCBI Taxonomy" id="51637"/>
    <lineage>
        <taxon>Eukaryota</taxon>
        <taxon>Discoba</taxon>
        <taxon>Heterolobosea</taxon>
        <taxon>Tetramitia</taxon>
        <taxon>Eutetramitia</taxon>
        <taxon>Vahlkampfiidae</taxon>
        <taxon>Naegleria</taxon>
    </lineage>
</organism>
<dbReference type="PANTHER" id="PTHR31004">
    <property type="entry name" value="TRANSMEMBRANE PROTEIN 79"/>
    <property type="match status" value="1"/>
</dbReference>
<evidence type="ECO:0000256" key="2">
    <source>
        <dbReference type="ARBA" id="ARBA00022692"/>
    </source>
</evidence>
<dbReference type="Pfam" id="PF01124">
    <property type="entry name" value="MAPEG"/>
    <property type="match status" value="1"/>
</dbReference>
<dbReference type="GO" id="GO:0045055">
    <property type="term" value="P:regulated exocytosis"/>
    <property type="evidence" value="ECO:0007669"/>
    <property type="project" value="TreeGrafter"/>
</dbReference>